<dbReference type="EMBL" id="JAPQKL010000005">
    <property type="protein sequence ID" value="KAJ5131161.1"/>
    <property type="molecule type" value="Genomic_DNA"/>
</dbReference>
<accession>A0A9W9GWD1</accession>
<gene>
    <name evidence="1" type="ORF">N7515_007200</name>
</gene>
<reference evidence="1" key="2">
    <citation type="journal article" date="2023" name="IMA Fungus">
        <title>Comparative genomic study of the Penicillium genus elucidates a diverse pangenome and 15 lateral gene transfer events.</title>
        <authorList>
            <person name="Petersen C."/>
            <person name="Sorensen T."/>
            <person name="Nielsen M.R."/>
            <person name="Sondergaard T.E."/>
            <person name="Sorensen J.L."/>
            <person name="Fitzpatrick D.A."/>
            <person name="Frisvad J.C."/>
            <person name="Nielsen K.L."/>
        </authorList>
    </citation>
    <scope>NUCLEOTIDE SEQUENCE</scope>
    <source>
        <strain evidence="1">IBT 22155</strain>
    </source>
</reference>
<comment type="caution">
    <text evidence="1">The sequence shown here is derived from an EMBL/GenBank/DDBJ whole genome shotgun (WGS) entry which is preliminary data.</text>
</comment>
<evidence type="ECO:0000313" key="1">
    <source>
        <dbReference type="EMBL" id="KAJ5131161.1"/>
    </source>
</evidence>
<proteinExistence type="predicted"/>
<protein>
    <submittedName>
        <fullName evidence="1">Uncharacterized protein</fullName>
    </submittedName>
</protein>
<organism evidence="1 2">
    <name type="scientific">Penicillium bovifimosum</name>
    <dbReference type="NCBI Taxonomy" id="126998"/>
    <lineage>
        <taxon>Eukaryota</taxon>
        <taxon>Fungi</taxon>
        <taxon>Dikarya</taxon>
        <taxon>Ascomycota</taxon>
        <taxon>Pezizomycotina</taxon>
        <taxon>Eurotiomycetes</taxon>
        <taxon>Eurotiomycetidae</taxon>
        <taxon>Eurotiales</taxon>
        <taxon>Aspergillaceae</taxon>
        <taxon>Penicillium</taxon>
    </lineage>
</organism>
<evidence type="ECO:0000313" key="2">
    <source>
        <dbReference type="Proteomes" id="UP001149079"/>
    </source>
</evidence>
<dbReference type="AlphaFoldDB" id="A0A9W9GWD1"/>
<reference evidence="1" key="1">
    <citation type="submission" date="2022-11" db="EMBL/GenBank/DDBJ databases">
        <authorList>
            <person name="Petersen C."/>
        </authorList>
    </citation>
    <scope>NUCLEOTIDE SEQUENCE</scope>
    <source>
        <strain evidence="1">IBT 22155</strain>
    </source>
</reference>
<name>A0A9W9GWD1_9EURO</name>
<dbReference type="Proteomes" id="UP001149079">
    <property type="component" value="Unassembled WGS sequence"/>
</dbReference>
<sequence>MSIGTYQYFAHEVFHEFYLTLTSEGLRELEYVAHDEIFSQHVERLWIVPSLFKAEYTWTPDEPKGTIEMEESFQYQRKFQQFHRLKRRMRADRLSEGAVRSPACSTNNQFHQLYLASRSDIPIEDRYVIYKDAVVDHFQVLLSSPGETSTDKSRLQDTLENCLPLLSNLHTIGLRYYRPDDVMRGISSLQRQLGVNPVDPFDPWEGYGKPYAERCSILRGSLFQSHVFSTLLAAVGTTHTRIAALETCGGMMVDDGLSVTPSVEEALVPIFQQLQRLRVYISSAHTQDSDRQSLCEDEAEVAFLLQHSAIWEERKNCPEIKKNRLLPLLAKAAPGVQNLDLTMHPTTRVSSLCQEKHGLDLTDAHFDWISQHFKFSRLSVLSLKSIITTVSSFKAFLKTALPTLEHLTLDYITWTSDLEIPLFYRDEGVRVCREVLTYLRDHSRVQCLSIGTWSYHKFPIEVADHFHTPSPPPIPSPPPRPRPRRTIPYSYWKRYDQRQDAISFVEWIDQLVVRADRLSSIPLLY</sequence>
<dbReference type="OrthoDB" id="5279008at2759"/>
<dbReference type="RefSeq" id="XP_056521540.1">
    <property type="nucleotide sequence ID" value="XM_056667944.1"/>
</dbReference>
<dbReference type="GeneID" id="81407114"/>
<keyword evidence="2" id="KW-1185">Reference proteome</keyword>